<feature type="transmembrane region" description="Helical" evidence="1">
    <location>
        <begin position="6"/>
        <end position="25"/>
    </location>
</feature>
<keyword evidence="3" id="KW-1185">Reference proteome</keyword>
<dbReference type="EMBL" id="PPPD01000001">
    <property type="protein sequence ID" value="PNY80514.1"/>
    <property type="molecule type" value="Genomic_DNA"/>
</dbReference>
<sequence length="89" mass="10040">MGSEMLNALFFPLLFSMSAGTYAYLKFSDRRPRALLILTLFQLLGASAYAQQPDQGLFAMLAVHAILVFFLLLHHLQTPALAAEQRRQR</sequence>
<reference evidence="2 3" key="1">
    <citation type="submission" date="2018-01" db="EMBL/GenBank/DDBJ databases">
        <title>Deinococcus koreensis sp. nov., a radiation-resistant bacterium isolated from river water.</title>
        <authorList>
            <person name="Choi A."/>
        </authorList>
    </citation>
    <scope>NUCLEOTIDE SEQUENCE [LARGE SCALE GENOMIC DNA]</scope>
    <source>
        <strain evidence="2 3">SJW1-2</strain>
    </source>
</reference>
<keyword evidence="1" id="KW-0472">Membrane</keyword>
<feature type="transmembrane region" description="Helical" evidence="1">
    <location>
        <begin position="34"/>
        <end position="51"/>
    </location>
</feature>
<evidence type="ECO:0000256" key="1">
    <source>
        <dbReference type="SAM" id="Phobius"/>
    </source>
</evidence>
<dbReference type="OrthoDB" id="72289at2"/>
<gene>
    <name evidence="2" type="ORF">CVO96_03275</name>
</gene>
<evidence type="ECO:0000313" key="2">
    <source>
        <dbReference type="EMBL" id="PNY80514.1"/>
    </source>
</evidence>
<dbReference type="AlphaFoldDB" id="A0A2K3UVE9"/>
<keyword evidence="1" id="KW-0812">Transmembrane</keyword>
<organism evidence="2 3">
    <name type="scientific">Deinococcus koreensis</name>
    <dbReference type="NCBI Taxonomy" id="2054903"/>
    <lineage>
        <taxon>Bacteria</taxon>
        <taxon>Thermotogati</taxon>
        <taxon>Deinococcota</taxon>
        <taxon>Deinococci</taxon>
        <taxon>Deinococcales</taxon>
        <taxon>Deinococcaceae</taxon>
        <taxon>Deinococcus</taxon>
    </lineage>
</organism>
<evidence type="ECO:0000313" key="3">
    <source>
        <dbReference type="Proteomes" id="UP000236379"/>
    </source>
</evidence>
<protein>
    <submittedName>
        <fullName evidence="2">Uncharacterized protein</fullName>
    </submittedName>
</protein>
<keyword evidence="1" id="KW-1133">Transmembrane helix</keyword>
<accession>A0A2K3UVE9</accession>
<proteinExistence type="predicted"/>
<feature type="transmembrane region" description="Helical" evidence="1">
    <location>
        <begin position="57"/>
        <end position="76"/>
    </location>
</feature>
<name>A0A2K3UVE9_9DEIO</name>
<dbReference type="Proteomes" id="UP000236379">
    <property type="component" value="Unassembled WGS sequence"/>
</dbReference>
<comment type="caution">
    <text evidence="2">The sequence shown here is derived from an EMBL/GenBank/DDBJ whole genome shotgun (WGS) entry which is preliminary data.</text>
</comment>